<name>A0A6I2M980_9BACI</name>
<comment type="caution">
    <text evidence="1">The sequence shown here is derived from an EMBL/GenBank/DDBJ whole genome shotgun (WGS) entry which is preliminary data.</text>
</comment>
<evidence type="ECO:0000313" key="1">
    <source>
        <dbReference type="EMBL" id="MRX54678.1"/>
    </source>
</evidence>
<dbReference type="EMBL" id="WKKF01000002">
    <property type="protein sequence ID" value="MRX54678.1"/>
    <property type="molecule type" value="Genomic_DNA"/>
</dbReference>
<dbReference type="GO" id="GO:0016787">
    <property type="term" value="F:hydrolase activity"/>
    <property type="evidence" value="ECO:0007669"/>
    <property type="project" value="UniProtKB-KW"/>
</dbReference>
<dbReference type="Gene3D" id="1.10.3420.10">
    <property type="entry name" value="putative ntp pyrophosphohydrolase like domain"/>
    <property type="match status" value="2"/>
</dbReference>
<dbReference type="Pfam" id="PF01503">
    <property type="entry name" value="PRA-PH"/>
    <property type="match status" value="1"/>
</dbReference>
<organism evidence="1 2">
    <name type="scientific">Metabacillus idriensis</name>
    <dbReference type="NCBI Taxonomy" id="324768"/>
    <lineage>
        <taxon>Bacteria</taxon>
        <taxon>Bacillati</taxon>
        <taxon>Bacillota</taxon>
        <taxon>Bacilli</taxon>
        <taxon>Bacillales</taxon>
        <taxon>Bacillaceae</taxon>
        <taxon>Metabacillus</taxon>
    </lineage>
</organism>
<dbReference type="InterPro" id="IPR021130">
    <property type="entry name" value="PRib-ATP_PPHydrolase-like"/>
</dbReference>
<proteinExistence type="predicted"/>
<dbReference type="AlphaFoldDB" id="A0A6I2M980"/>
<sequence length="133" mass="15420">MYVKKQFNQVKEFHEKFGHPVADKPTAMKFDRRDKRFGYMEEENQEFVEAKTVVDQADAMVDLMYFALGTLVELGVDPEPLFDIVHNANMSKVWPDGEVKYDPQSNKILKPPTFVRPEPLIEAEIKRQTKGAE</sequence>
<accession>A0A6I2M980</accession>
<evidence type="ECO:0000313" key="2">
    <source>
        <dbReference type="Proteomes" id="UP000441585"/>
    </source>
</evidence>
<reference evidence="1 2" key="1">
    <citation type="submission" date="2019-11" db="EMBL/GenBank/DDBJ databases">
        <title>Bacillus idriensis genome.</title>
        <authorList>
            <person name="Konopka E.N."/>
            <person name="Newman J.D."/>
        </authorList>
    </citation>
    <scope>NUCLEOTIDE SEQUENCE [LARGE SCALE GENOMIC DNA]</scope>
    <source>
        <strain evidence="1 2">DSM 19097</strain>
    </source>
</reference>
<protein>
    <submittedName>
        <fullName evidence="1">HAD family hydrolase</fullName>
    </submittedName>
</protein>
<gene>
    <name evidence="1" type="ORF">GJU41_11910</name>
</gene>
<keyword evidence="1" id="KW-0378">Hydrolase</keyword>
<keyword evidence="2" id="KW-1185">Reference proteome</keyword>
<dbReference type="InterPro" id="IPR023292">
    <property type="entry name" value="NTP_PyroPHydrolase-like_dom_sf"/>
</dbReference>
<dbReference type="Proteomes" id="UP000441585">
    <property type="component" value="Unassembled WGS sequence"/>
</dbReference>